<dbReference type="EMBL" id="JABANU010000012">
    <property type="protein sequence ID" value="MBI5975123.1"/>
    <property type="molecule type" value="Genomic_DNA"/>
</dbReference>
<protein>
    <submittedName>
        <fullName evidence="1">DUF2922 domain-containing protein</fullName>
    </submittedName>
</protein>
<gene>
    <name evidence="1" type="ORF">HHH54_05845</name>
</gene>
<keyword evidence="2" id="KW-1185">Reference proteome</keyword>
<sequence length="74" mass="8231">MNTKSLEIIFETASQKTLKLTVPNLAMTITKEILATQIQHIINSNVLNMPNDPIKQAKSAKLIDKAVTLLEINE</sequence>
<comment type="caution">
    <text evidence="1">The sequence shown here is derived from an EMBL/GenBank/DDBJ whole genome shotgun (WGS) entry which is preliminary data.</text>
</comment>
<dbReference type="Pfam" id="PF11148">
    <property type="entry name" value="DUF2922"/>
    <property type="match status" value="1"/>
</dbReference>
<reference evidence="1 2" key="1">
    <citation type="submission" date="2020-04" db="EMBL/GenBank/DDBJ databases">
        <title>Staphylococcus species from domestic dog.</title>
        <authorList>
            <person name="Paterson G.K."/>
        </authorList>
    </citation>
    <scope>NUCLEOTIDE SEQUENCE [LARGE SCALE GENOMIC DNA]</scope>
    <source>
        <strain evidence="1 2">H16/1A</strain>
    </source>
</reference>
<proteinExistence type="predicted"/>
<dbReference type="RefSeq" id="WP_198617906.1">
    <property type="nucleotide sequence ID" value="NZ_JABANU010000012.1"/>
</dbReference>
<accession>A0ABS0T8T3</accession>
<dbReference type="InterPro" id="IPR021321">
    <property type="entry name" value="DUF2922"/>
</dbReference>
<evidence type="ECO:0000313" key="2">
    <source>
        <dbReference type="Proteomes" id="UP000751852"/>
    </source>
</evidence>
<organism evidence="1 2">
    <name type="scientific">Staphylococcus canis</name>
    <dbReference type="NCBI Taxonomy" id="2724942"/>
    <lineage>
        <taxon>Bacteria</taxon>
        <taxon>Bacillati</taxon>
        <taxon>Bacillota</taxon>
        <taxon>Bacilli</taxon>
        <taxon>Bacillales</taxon>
        <taxon>Staphylococcaceae</taxon>
        <taxon>Staphylococcus</taxon>
    </lineage>
</organism>
<dbReference type="Proteomes" id="UP000751852">
    <property type="component" value="Unassembled WGS sequence"/>
</dbReference>
<evidence type="ECO:0000313" key="1">
    <source>
        <dbReference type="EMBL" id="MBI5975123.1"/>
    </source>
</evidence>
<name>A0ABS0T8T3_9STAP</name>